<evidence type="ECO:0000256" key="4">
    <source>
        <dbReference type="ARBA" id="ARBA00022777"/>
    </source>
</evidence>
<dbReference type="InterPro" id="IPR003594">
    <property type="entry name" value="HATPase_dom"/>
</dbReference>
<feature type="domain" description="PAS" evidence="8">
    <location>
        <begin position="10"/>
        <end position="64"/>
    </location>
</feature>
<keyword evidence="1" id="KW-0597">Phosphoprotein</keyword>
<dbReference type="HOGENOM" id="CLU_000445_114_58_2"/>
<dbReference type="InterPro" id="IPR036890">
    <property type="entry name" value="HATPase_C_sf"/>
</dbReference>
<dbReference type="PRINTS" id="PR00344">
    <property type="entry name" value="BCTRLSENSOR"/>
</dbReference>
<dbReference type="SUPFAM" id="SSF55785">
    <property type="entry name" value="PYP-like sensor domain (PAS domain)"/>
    <property type="match status" value="1"/>
</dbReference>
<dbReference type="GO" id="GO:0005524">
    <property type="term" value="F:ATP binding"/>
    <property type="evidence" value="ECO:0007669"/>
    <property type="project" value="UniProtKB-KW"/>
</dbReference>
<dbReference type="InterPro" id="IPR000700">
    <property type="entry name" value="PAS-assoc_C"/>
</dbReference>
<dbReference type="Proteomes" id="UP000008136">
    <property type="component" value="Chromosome"/>
</dbReference>
<dbReference type="eggNOG" id="arCOG06712">
    <property type="taxonomic scope" value="Archaea"/>
</dbReference>
<evidence type="ECO:0000259" key="9">
    <source>
        <dbReference type="PROSITE" id="PS50113"/>
    </source>
</evidence>
<evidence type="ECO:0000313" key="10">
    <source>
        <dbReference type="EMBL" id="AEA46413.1"/>
    </source>
</evidence>
<protein>
    <submittedName>
        <fullName evidence="10">PAS/PAC sensor signal transduction histidine kinase</fullName>
    </submittedName>
</protein>
<name>F2KPI2_ARCVS</name>
<dbReference type="CDD" id="cd00130">
    <property type="entry name" value="PAS"/>
    <property type="match status" value="1"/>
</dbReference>
<dbReference type="CDD" id="cd00075">
    <property type="entry name" value="HATPase"/>
    <property type="match status" value="1"/>
</dbReference>
<keyword evidence="5" id="KW-0067">ATP-binding</keyword>
<dbReference type="Pfam" id="PF00989">
    <property type="entry name" value="PAS"/>
    <property type="match status" value="1"/>
</dbReference>
<dbReference type="InterPro" id="IPR004358">
    <property type="entry name" value="Sig_transdc_His_kin-like_C"/>
</dbReference>
<accession>F2KPI2</accession>
<feature type="domain" description="PAC" evidence="9">
    <location>
        <begin position="88"/>
        <end position="138"/>
    </location>
</feature>
<dbReference type="InterPro" id="IPR005467">
    <property type="entry name" value="His_kinase_dom"/>
</dbReference>
<evidence type="ECO:0000259" key="8">
    <source>
        <dbReference type="PROSITE" id="PS50112"/>
    </source>
</evidence>
<dbReference type="Gene3D" id="3.30.565.10">
    <property type="entry name" value="Histidine kinase-like ATPase, C-terminal domain"/>
    <property type="match status" value="1"/>
</dbReference>
<dbReference type="PANTHER" id="PTHR43065">
    <property type="entry name" value="SENSOR HISTIDINE KINASE"/>
    <property type="match status" value="1"/>
</dbReference>
<evidence type="ECO:0000313" key="11">
    <source>
        <dbReference type="Proteomes" id="UP000008136"/>
    </source>
</evidence>
<dbReference type="InterPro" id="IPR035965">
    <property type="entry name" value="PAS-like_dom_sf"/>
</dbReference>
<dbReference type="InterPro" id="IPR003661">
    <property type="entry name" value="HisK_dim/P_dom"/>
</dbReference>
<dbReference type="GeneID" id="10393475"/>
<sequence length="339" mass="38505">MVVVMAEEAAEEDAFCIVDSFLDAIVEVDSEGRVTFWNRAAERMFGYTQDEAAGRPIWELIVPEKYVEANKRGFKHFRRTGDGPVIGKTVRLEAKRKDGSVFPIELSVSRRYVNGEWRAVAVVRDVSDKVEAERKINELNKHLRILNSLLRHDIKNALTTAKLCLDLLRDYAPDELAERLEKQLEKAFDIIEDVKHVELMLNSGELHPVNIGEVVREQAAIFGIECKVPDVYVEADSALKSVVFNLIHNAFIHNDNVNVEISLRRNGKWVELRIADDGKGIPDELKQIVFEEGFKGETGRTGLGLYLVKETVKRYGGEVWVEDNKPKGSVFVIRLRTCQ</sequence>
<dbReference type="PROSITE" id="PS50109">
    <property type="entry name" value="HIS_KIN"/>
    <property type="match status" value="1"/>
</dbReference>
<dbReference type="SMART" id="SM00091">
    <property type="entry name" value="PAS"/>
    <property type="match status" value="1"/>
</dbReference>
<dbReference type="OrthoDB" id="50550at2157"/>
<reference evidence="10 11" key="1">
    <citation type="submission" date="2011-03" db="EMBL/GenBank/DDBJ databases">
        <title>The complete genome of Archaeoglobus veneficus SNP6.</title>
        <authorList>
            <consortium name="US DOE Joint Genome Institute (JGI-PGF)"/>
            <person name="Lucas S."/>
            <person name="Copeland A."/>
            <person name="Lapidus A."/>
            <person name="Bruce D."/>
            <person name="Goodwin L."/>
            <person name="Pitluck S."/>
            <person name="Kyrpides N."/>
            <person name="Mavromatis K."/>
            <person name="Pagani I."/>
            <person name="Ivanova N."/>
            <person name="Mikhailova N."/>
            <person name="Lu M."/>
            <person name="Detter J.C."/>
            <person name="Tapia R."/>
            <person name="Han C."/>
            <person name="Land M."/>
            <person name="Hauser L."/>
            <person name="Markowitz V."/>
            <person name="Cheng J.-F."/>
            <person name="Hugenholtz P."/>
            <person name="Woyke T."/>
            <person name="Wu D."/>
            <person name="Spring S."/>
            <person name="Brambilla E."/>
            <person name="Klenk H.-P."/>
            <person name="Eisen J.A."/>
        </authorList>
    </citation>
    <scope>NUCLEOTIDE SEQUENCE [LARGE SCALE GENOMIC DNA]</scope>
    <source>
        <strain evidence="11">SNP6</strain>
    </source>
</reference>
<evidence type="ECO:0000256" key="1">
    <source>
        <dbReference type="ARBA" id="ARBA00022553"/>
    </source>
</evidence>
<dbReference type="STRING" id="693661.Arcve_0380"/>
<dbReference type="PROSITE" id="PS50113">
    <property type="entry name" value="PAC"/>
    <property type="match status" value="1"/>
</dbReference>
<keyword evidence="4 10" id="KW-0418">Kinase</keyword>
<dbReference type="InterPro" id="IPR000014">
    <property type="entry name" value="PAS"/>
</dbReference>
<dbReference type="InterPro" id="IPR013767">
    <property type="entry name" value="PAS_fold"/>
</dbReference>
<dbReference type="CDD" id="cd00082">
    <property type="entry name" value="HisKA"/>
    <property type="match status" value="1"/>
</dbReference>
<dbReference type="SMART" id="SM00387">
    <property type="entry name" value="HATPase_c"/>
    <property type="match status" value="1"/>
</dbReference>
<evidence type="ECO:0000256" key="3">
    <source>
        <dbReference type="ARBA" id="ARBA00022741"/>
    </source>
</evidence>
<evidence type="ECO:0000256" key="5">
    <source>
        <dbReference type="ARBA" id="ARBA00022840"/>
    </source>
</evidence>
<feature type="domain" description="Histidine kinase" evidence="7">
    <location>
        <begin position="149"/>
        <end position="339"/>
    </location>
</feature>
<dbReference type="Gene3D" id="3.30.450.20">
    <property type="entry name" value="PAS domain"/>
    <property type="match status" value="1"/>
</dbReference>
<keyword evidence="2" id="KW-0808">Transferase</keyword>
<dbReference type="SUPFAM" id="SSF55874">
    <property type="entry name" value="ATPase domain of HSP90 chaperone/DNA topoisomerase II/histidine kinase"/>
    <property type="match status" value="1"/>
</dbReference>
<evidence type="ECO:0000259" key="7">
    <source>
        <dbReference type="PROSITE" id="PS50109"/>
    </source>
</evidence>
<evidence type="ECO:0000256" key="6">
    <source>
        <dbReference type="ARBA" id="ARBA00023012"/>
    </source>
</evidence>
<keyword evidence="11" id="KW-1185">Reference proteome</keyword>
<dbReference type="Pfam" id="PF02518">
    <property type="entry name" value="HATPase_c"/>
    <property type="match status" value="1"/>
</dbReference>
<keyword evidence="6" id="KW-0902">Two-component regulatory system</keyword>
<dbReference type="NCBIfam" id="TIGR00229">
    <property type="entry name" value="sensory_box"/>
    <property type="match status" value="1"/>
</dbReference>
<dbReference type="GO" id="GO:0000155">
    <property type="term" value="F:phosphorelay sensor kinase activity"/>
    <property type="evidence" value="ECO:0007669"/>
    <property type="project" value="InterPro"/>
</dbReference>
<dbReference type="RefSeq" id="WP_013683087.1">
    <property type="nucleotide sequence ID" value="NC_015320.1"/>
</dbReference>
<organism evidence="10 11">
    <name type="scientific">Archaeoglobus veneficus (strain DSM 11195 / SNP6)</name>
    <dbReference type="NCBI Taxonomy" id="693661"/>
    <lineage>
        <taxon>Archaea</taxon>
        <taxon>Methanobacteriati</taxon>
        <taxon>Methanobacteriota</taxon>
        <taxon>Archaeoglobi</taxon>
        <taxon>Archaeoglobales</taxon>
        <taxon>Archaeoglobaceae</taxon>
        <taxon>Archaeoglobus</taxon>
    </lineage>
</organism>
<keyword evidence="3" id="KW-0547">Nucleotide-binding</keyword>
<evidence type="ECO:0000256" key="2">
    <source>
        <dbReference type="ARBA" id="ARBA00022679"/>
    </source>
</evidence>
<dbReference type="AlphaFoldDB" id="F2KPI2"/>
<dbReference type="PROSITE" id="PS50112">
    <property type="entry name" value="PAS"/>
    <property type="match status" value="1"/>
</dbReference>
<dbReference type="PANTHER" id="PTHR43065:SF10">
    <property type="entry name" value="PEROXIDE STRESS-ACTIVATED HISTIDINE KINASE MAK3"/>
    <property type="match status" value="1"/>
</dbReference>
<dbReference type="KEGG" id="ave:Arcve_0380"/>
<dbReference type="eggNOG" id="arCOG06408">
    <property type="taxonomic scope" value="Archaea"/>
</dbReference>
<dbReference type="EMBL" id="CP002588">
    <property type="protein sequence ID" value="AEA46413.1"/>
    <property type="molecule type" value="Genomic_DNA"/>
</dbReference>
<proteinExistence type="predicted"/>
<gene>
    <name evidence="10" type="ordered locus">Arcve_0380</name>
</gene>